<dbReference type="AlphaFoldDB" id="A0A1N6WMV5"/>
<organism evidence="6 7">
    <name type="scientific">Halanaerobium kushneri</name>
    <dbReference type="NCBI Taxonomy" id="56779"/>
    <lineage>
        <taxon>Bacteria</taxon>
        <taxon>Bacillati</taxon>
        <taxon>Bacillota</taxon>
        <taxon>Clostridia</taxon>
        <taxon>Halanaerobiales</taxon>
        <taxon>Halanaerobiaceae</taxon>
        <taxon>Halanaerobium</taxon>
    </lineage>
</organism>
<evidence type="ECO:0000256" key="3">
    <source>
        <dbReference type="ARBA" id="ARBA00022475"/>
    </source>
</evidence>
<keyword evidence="3" id="KW-1003">Cell membrane</keyword>
<gene>
    <name evidence="6" type="ORF">SAMN05421834_1109</name>
</gene>
<accession>A0A1N6WMV5</accession>
<dbReference type="Proteomes" id="UP000185669">
    <property type="component" value="Unassembled WGS sequence"/>
</dbReference>
<evidence type="ECO:0000256" key="4">
    <source>
        <dbReference type="ARBA" id="ARBA00023136"/>
    </source>
</evidence>
<dbReference type="SUPFAM" id="SSF53850">
    <property type="entry name" value="Periplasmic binding protein-like II"/>
    <property type="match status" value="1"/>
</dbReference>
<evidence type="ECO:0000256" key="2">
    <source>
        <dbReference type="ARBA" id="ARBA00022448"/>
    </source>
</evidence>
<proteinExistence type="predicted"/>
<dbReference type="EMBL" id="FTNC01000010">
    <property type="protein sequence ID" value="SIQ91358.1"/>
    <property type="molecule type" value="Genomic_DNA"/>
</dbReference>
<keyword evidence="4" id="KW-0472">Membrane</keyword>
<dbReference type="OrthoDB" id="9787902at2"/>
<protein>
    <submittedName>
        <fullName evidence="6">Glycine betaine/proline transport system substrate-binding protein</fullName>
    </submittedName>
</protein>
<dbReference type="RefSeq" id="WP_076544859.1">
    <property type="nucleotide sequence ID" value="NZ_FTNC01000010.1"/>
</dbReference>
<feature type="domain" description="ABC-type glycine betaine transport system substrate-binding" evidence="5">
    <location>
        <begin position="34"/>
        <end position="277"/>
    </location>
</feature>
<dbReference type="GO" id="GO:0015871">
    <property type="term" value="P:choline transport"/>
    <property type="evidence" value="ECO:0007669"/>
    <property type="project" value="TreeGrafter"/>
</dbReference>
<dbReference type="Pfam" id="PF04069">
    <property type="entry name" value="OpuAC"/>
    <property type="match status" value="1"/>
</dbReference>
<dbReference type="PANTHER" id="PTHR47737:SF1">
    <property type="entry name" value="GLYCINE BETAINE_PROLINE BETAINE TRANSPORT SYSTEM PERMEASE PROTEIN PROW"/>
    <property type="match status" value="1"/>
</dbReference>
<keyword evidence="7" id="KW-1185">Reference proteome</keyword>
<dbReference type="CDD" id="cd13639">
    <property type="entry name" value="PBP2_OpuAC_like"/>
    <property type="match status" value="1"/>
</dbReference>
<dbReference type="InterPro" id="IPR007210">
    <property type="entry name" value="ABC_Gly_betaine_transp_sub-bd"/>
</dbReference>
<comment type="subcellular location">
    <subcellularLocation>
        <location evidence="1">Cell membrane</location>
    </subcellularLocation>
</comment>
<dbReference type="GO" id="GO:0015226">
    <property type="term" value="F:carnitine transmembrane transporter activity"/>
    <property type="evidence" value="ECO:0007669"/>
    <property type="project" value="TreeGrafter"/>
</dbReference>
<dbReference type="GO" id="GO:0031460">
    <property type="term" value="P:glycine betaine transport"/>
    <property type="evidence" value="ECO:0007669"/>
    <property type="project" value="TreeGrafter"/>
</dbReference>
<name>A0A1N6WMV5_9FIRM</name>
<dbReference type="GO" id="GO:0043190">
    <property type="term" value="C:ATP-binding cassette (ABC) transporter complex"/>
    <property type="evidence" value="ECO:0007669"/>
    <property type="project" value="InterPro"/>
</dbReference>
<evidence type="ECO:0000259" key="5">
    <source>
        <dbReference type="Pfam" id="PF04069"/>
    </source>
</evidence>
<dbReference type="Gene3D" id="3.40.190.10">
    <property type="entry name" value="Periplasmic binding protein-like II"/>
    <property type="match status" value="1"/>
</dbReference>
<dbReference type="Gene3D" id="3.40.190.100">
    <property type="entry name" value="Glycine betaine-binding periplasmic protein, domain 2"/>
    <property type="match status" value="1"/>
</dbReference>
<evidence type="ECO:0000313" key="7">
    <source>
        <dbReference type="Proteomes" id="UP000185669"/>
    </source>
</evidence>
<dbReference type="GO" id="GO:0005275">
    <property type="term" value="F:amine transmembrane transporter activity"/>
    <property type="evidence" value="ECO:0007669"/>
    <property type="project" value="TreeGrafter"/>
</dbReference>
<sequence>MERIRTIFASLIIITLLIAGMALLPEETQAQDQTVKLGYVNWAGTVAETQVAKVVLEDIMDYNVETTMVGVGPIYAALAEGDIDAFMGVWLPLTHKNYVERYQEEIIKTGPNYKGAKIGLVVPEYVDIDSVEELNKYRDKFDGKITGIEPGAGVMKATREAIKEYDLDFELLTSSGPAMVGSLESAIKKEEWIVVTGWRPHYKFAKFDLKFLEDPENVYGSKENVYTFHHPQLAQKHPEVVSFFHDFRMTTDEVGQVMAWIEDGMEKEAAAKKWVEENKEKARGWTNPVVVSE</sequence>
<reference evidence="7" key="1">
    <citation type="submission" date="2017-01" db="EMBL/GenBank/DDBJ databases">
        <authorList>
            <person name="Varghese N."/>
            <person name="Submissions S."/>
        </authorList>
    </citation>
    <scope>NUCLEOTIDE SEQUENCE [LARGE SCALE GENOMIC DNA]</scope>
    <source>
        <strain evidence="7">ATCC 700103</strain>
    </source>
</reference>
<dbReference type="PANTHER" id="PTHR47737">
    <property type="entry name" value="GLYCINE BETAINE/PROLINE BETAINE TRANSPORT SYSTEM PERMEASE PROTEIN PROW"/>
    <property type="match status" value="1"/>
</dbReference>
<evidence type="ECO:0000313" key="6">
    <source>
        <dbReference type="EMBL" id="SIQ91358.1"/>
    </source>
</evidence>
<evidence type="ECO:0000256" key="1">
    <source>
        <dbReference type="ARBA" id="ARBA00004236"/>
    </source>
</evidence>
<keyword evidence="2" id="KW-0813">Transport</keyword>
<dbReference type="STRING" id="56779.SAMN05421834_1109"/>